<organism evidence="7">
    <name type="scientific">Ignisphaera aggregans</name>
    <dbReference type="NCBI Taxonomy" id="334771"/>
    <lineage>
        <taxon>Archaea</taxon>
        <taxon>Thermoproteota</taxon>
        <taxon>Thermoprotei</taxon>
        <taxon>Desulfurococcales</taxon>
        <taxon>Desulfurococcaceae</taxon>
        <taxon>Ignisphaera</taxon>
    </lineage>
</organism>
<dbReference type="SUPFAM" id="SSF46785">
    <property type="entry name" value="Winged helix' DNA-binding domain"/>
    <property type="match status" value="1"/>
</dbReference>
<keyword evidence="1" id="KW-0436">Ligase</keyword>
<dbReference type="EMBL" id="DTBD01000056">
    <property type="protein sequence ID" value="HGQ64847.1"/>
    <property type="molecule type" value="Genomic_DNA"/>
</dbReference>
<dbReference type="InterPro" id="IPR036390">
    <property type="entry name" value="WH_DNA-bd_sf"/>
</dbReference>
<dbReference type="GO" id="GO:0005737">
    <property type="term" value="C:cytoplasm"/>
    <property type="evidence" value="ECO:0007669"/>
    <property type="project" value="InterPro"/>
</dbReference>
<dbReference type="SUPFAM" id="SSF55261">
    <property type="entry name" value="GAD domain-like"/>
    <property type="match status" value="1"/>
</dbReference>
<feature type="domain" description="DUF4443" evidence="5">
    <location>
        <begin position="140"/>
        <end position="216"/>
    </location>
</feature>
<dbReference type="Gene3D" id="3.30.1360.30">
    <property type="entry name" value="GAD-like domain"/>
    <property type="match status" value="1"/>
</dbReference>
<gene>
    <name evidence="7" type="ORF">ENU08_06350</name>
    <name evidence="6" type="ORF">ENU41_08310</name>
</gene>
<evidence type="ECO:0000259" key="5">
    <source>
        <dbReference type="Pfam" id="PF14544"/>
    </source>
</evidence>
<evidence type="ECO:0000313" key="6">
    <source>
        <dbReference type="EMBL" id="HGQ36656.1"/>
    </source>
</evidence>
<reference evidence="7" key="1">
    <citation type="journal article" date="2020" name="mSystems">
        <title>Genome- and Community-Level Interaction Insights into Carbon Utilization and Element Cycling Functions of Hydrothermarchaeota in Hydrothermal Sediment.</title>
        <authorList>
            <person name="Zhou Z."/>
            <person name="Liu Y."/>
            <person name="Xu W."/>
            <person name="Pan J."/>
            <person name="Luo Z.H."/>
            <person name="Li M."/>
        </authorList>
    </citation>
    <scope>NUCLEOTIDE SEQUENCE [LARGE SCALE GENOMIC DNA]</scope>
    <source>
        <strain evidence="7">SpSt-637</strain>
        <strain evidence="6">SpSt-667</strain>
    </source>
</reference>
<dbReference type="AlphaFoldDB" id="A0A7C4NN47"/>
<keyword evidence="2" id="KW-0547">Nucleotide-binding</keyword>
<dbReference type="GO" id="GO:0005524">
    <property type="term" value="F:ATP binding"/>
    <property type="evidence" value="ECO:0007669"/>
    <property type="project" value="UniProtKB-KW"/>
</dbReference>
<evidence type="ECO:0000256" key="4">
    <source>
        <dbReference type="ARBA" id="ARBA00022917"/>
    </source>
</evidence>
<dbReference type="InterPro" id="IPR036388">
    <property type="entry name" value="WH-like_DNA-bd_sf"/>
</dbReference>
<evidence type="ECO:0000256" key="3">
    <source>
        <dbReference type="ARBA" id="ARBA00022840"/>
    </source>
</evidence>
<name>A0A7C4NN47_9CREN</name>
<dbReference type="InterPro" id="IPR004115">
    <property type="entry name" value="GAD-like_sf"/>
</dbReference>
<keyword evidence="3" id="KW-0067">ATP-binding</keyword>
<evidence type="ECO:0000313" key="7">
    <source>
        <dbReference type="EMBL" id="HGQ64847.1"/>
    </source>
</evidence>
<sequence>MKSYTITPQSIKEILQRAVAPIKGVKPTFNEYHVIKFLLVLHKKEPLGRQLLSKYLGLSITSIRTLTKRLKILDLINIDPVAGCTLTEYGRELVNKILNIAVKGGEITNVLDNSLLLYGKAYVFLIKKGLELIKHYDVSYLRDTVIKNKAKAAIIVYVMEGKAYIPPYTELDENRFPSLRKIRNLLNAVDFDIIIVIFAENENVAEEAFFITLLDLSIL</sequence>
<proteinExistence type="predicted"/>
<dbReference type="GO" id="GO:0004812">
    <property type="term" value="F:aminoacyl-tRNA ligase activity"/>
    <property type="evidence" value="ECO:0007669"/>
    <property type="project" value="InterPro"/>
</dbReference>
<keyword evidence="4" id="KW-0648">Protein biosynthesis</keyword>
<dbReference type="Gene3D" id="1.10.10.10">
    <property type="entry name" value="Winged helix-like DNA-binding domain superfamily/Winged helix DNA-binding domain"/>
    <property type="match status" value="1"/>
</dbReference>
<evidence type="ECO:0000256" key="2">
    <source>
        <dbReference type="ARBA" id="ARBA00022741"/>
    </source>
</evidence>
<dbReference type="GO" id="GO:0006412">
    <property type="term" value="P:translation"/>
    <property type="evidence" value="ECO:0007669"/>
    <property type="project" value="UniProtKB-KW"/>
</dbReference>
<dbReference type="InterPro" id="IPR029349">
    <property type="entry name" value="DUF4443"/>
</dbReference>
<accession>A0A7C4NN47</accession>
<dbReference type="EMBL" id="DTCK01000043">
    <property type="protein sequence ID" value="HGQ36656.1"/>
    <property type="molecule type" value="Genomic_DNA"/>
</dbReference>
<evidence type="ECO:0000256" key="1">
    <source>
        <dbReference type="ARBA" id="ARBA00022598"/>
    </source>
</evidence>
<protein>
    <submittedName>
        <fullName evidence="7">DUF4443 domain-containing protein</fullName>
    </submittedName>
</protein>
<dbReference type="Pfam" id="PF14544">
    <property type="entry name" value="DUF4443"/>
    <property type="match status" value="1"/>
</dbReference>
<comment type="caution">
    <text evidence="7">The sequence shown here is derived from an EMBL/GenBank/DDBJ whole genome shotgun (WGS) entry which is preliminary data.</text>
</comment>